<protein>
    <submittedName>
        <fullName evidence="1">Uncharacterized protein</fullName>
    </submittedName>
</protein>
<organism evidence="1 2">
    <name type="scientific">Colocasia esculenta</name>
    <name type="common">Wild taro</name>
    <name type="synonym">Arum esculentum</name>
    <dbReference type="NCBI Taxonomy" id="4460"/>
    <lineage>
        <taxon>Eukaryota</taxon>
        <taxon>Viridiplantae</taxon>
        <taxon>Streptophyta</taxon>
        <taxon>Embryophyta</taxon>
        <taxon>Tracheophyta</taxon>
        <taxon>Spermatophyta</taxon>
        <taxon>Magnoliopsida</taxon>
        <taxon>Liliopsida</taxon>
        <taxon>Araceae</taxon>
        <taxon>Aroideae</taxon>
        <taxon>Colocasieae</taxon>
        <taxon>Colocasia</taxon>
    </lineage>
</organism>
<dbReference type="OrthoDB" id="2156856at2759"/>
<sequence>MRRLPAKERKLCPAKERWLCGIFGDFGFQVAGLVWFPREEDVWSVDLPAVCDVGWSPQFFGFTVGYWRHEPIVFTRMAASFLPTRALLVVVAVSGDSPVEVSVCLWCALVRGTVEFVVQLWYLVVVGVKVELGSAEVGCCCETSVVIIANILSDEPHLALELSKGMNFATTCPVDYKLFKIRSLTSLHHLVHADILFLQGLLDTFPFVTGDPQARNAIWSTLARLFLQIQENNISTSCLQQYICVLLEKAYLIGDDLKGHASDDSGEYLQVTSVSDAKVNATTISVSSLMLEFEGLLLIFKRVYHFLMLYSLSIWHVSWFLHDFQPSVL</sequence>
<evidence type="ECO:0000313" key="1">
    <source>
        <dbReference type="EMBL" id="MQL93413.1"/>
    </source>
</evidence>
<comment type="caution">
    <text evidence="1">The sequence shown here is derived from an EMBL/GenBank/DDBJ whole genome shotgun (WGS) entry which is preliminary data.</text>
</comment>
<proteinExistence type="predicted"/>
<accession>A0A843VME7</accession>
<dbReference type="EMBL" id="NMUH01001559">
    <property type="protein sequence ID" value="MQL93413.1"/>
    <property type="molecule type" value="Genomic_DNA"/>
</dbReference>
<evidence type="ECO:0000313" key="2">
    <source>
        <dbReference type="Proteomes" id="UP000652761"/>
    </source>
</evidence>
<keyword evidence="2" id="KW-1185">Reference proteome</keyword>
<gene>
    <name evidence="1" type="ORF">Taro_026055</name>
</gene>
<dbReference type="AlphaFoldDB" id="A0A843VME7"/>
<dbReference type="Proteomes" id="UP000652761">
    <property type="component" value="Unassembled WGS sequence"/>
</dbReference>
<reference evidence="1" key="1">
    <citation type="submission" date="2017-07" db="EMBL/GenBank/DDBJ databases">
        <title>Taro Niue Genome Assembly and Annotation.</title>
        <authorList>
            <person name="Atibalentja N."/>
            <person name="Keating K."/>
            <person name="Fields C.J."/>
        </authorList>
    </citation>
    <scope>NUCLEOTIDE SEQUENCE</scope>
    <source>
        <strain evidence="1">Niue_2</strain>
        <tissue evidence="1">Leaf</tissue>
    </source>
</reference>
<name>A0A843VME7_COLES</name>